<dbReference type="Pfam" id="PF14375">
    <property type="entry name" value="Cys_rich_CWC"/>
    <property type="match status" value="1"/>
</dbReference>
<dbReference type="InterPro" id="IPR032720">
    <property type="entry name" value="Cys_rich_CWC"/>
</dbReference>
<name>A0A935T4T2_9PROT</name>
<evidence type="ECO:0000313" key="2">
    <source>
        <dbReference type="Proteomes" id="UP000706151"/>
    </source>
</evidence>
<accession>A0A935T4T2</accession>
<sequence>MSRESSREPENTPTTVCANCGASFFCGAVAGLSSCWCMQMPALPGVPDAAVGCSCPACLEQRVSIQPGAPAT</sequence>
<gene>
    <name evidence="1" type="ORF">IPK02_02780</name>
</gene>
<dbReference type="Proteomes" id="UP000706151">
    <property type="component" value="Unassembled WGS sequence"/>
</dbReference>
<dbReference type="EMBL" id="JADJOT010000002">
    <property type="protein sequence ID" value="MBK7952965.1"/>
    <property type="molecule type" value="Genomic_DNA"/>
</dbReference>
<organism evidence="1 2">
    <name type="scientific">Candidatus Accumulibacter affinis</name>
    <dbReference type="NCBI Taxonomy" id="2954384"/>
    <lineage>
        <taxon>Bacteria</taxon>
        <taxon>Pseudomonadati</taxon>
        <taxon>Pseudomonadota</taxon>
        <taxon>Betaproteobacteria</taxon>
        <taxon>Candidatus Accumulibacter</taxon>
    </lineage>
</organism>
<reference evidence="1 2" key="1">
    <citation type="submission" date="2020-10" db="EMBL/GenBank/DDBJ databases">
        <title>Connecting structure to function with the recovery of over 1000 high-quality activated sludge metagenome-assembled genomes encoding full-length rRNA genes using long-read sequencing.</title>
        <authorList>
            <person name="Singleton C.M."/>
            <person name="Petriglieri F."/>
            <person name="Kristensen J.M."/>
            <person name="Kirkegaard R.H."/>
            <person name="Michaelsen T.Y."/>
            <person name="Andersen M.H."/>
            <person name="Karst S.M."/>
            <person name="Dueholm M.S."/>
            <person name="Nielsen P.H."/>
            <person name="Albertsen M."/>
        </authorList>
    </citation>
    <scope>NUCLEOTIDE SEQUENCE [LARGE SCALE GENOMIC DNA]</scope>
    <source>
        <strain evidence="1">Fred_18-Q3-R57-64_BAT3C.720</strain>
    </source>
</reference>
<dbReference type="PROSITE" id="PS51257">
    <property type="entry name" value="PROKAR_LIPOPROTEIN"/>
    <property type="match status" value="1"/>
</dbReference>
<comment type="caution">
    <text evidence="1">The sequence shown here is derived from an EMBL/GenBank/DDBJ whole genome shotgun (WGS) entry which is preliminary data.</text>
</comment>
<proteinExistence type="predicted"/>
<protein>
    <submittedName>
        <fullName evidence="1">Cysteine-rich CWC family protein</fullName>
    </submittedName>
</protein>
<dbReference type="AlphaFoldDB" id="A0A935T4T2"/>
<evidence type="ECO:0000313" key="1">
    <source>
        <dbReference type="EMBL" id="MBK7952965.1"/>
    </source>
</evidence>